<sequence>MPILREYWFHNTTSSDVTVESFEALLSVIAQFPPSVAGRVVNQRDKEGRTFLHIAVRKLLWRLIETALEECREFDLDRTDACGRTPLILMVFYASQPMGMEEHAALDSLVRRSTESTRTAALLAAVSAKEQGNCGGAAAVVARLCARGTRLQKDRRDASGNTALMLAVQYNNLAITRLLLLLRPDLCSLHARNQVTCLSCAPFHYHCKEFSSL</sequence>
<reference evidence="1 2" key="2">
    <citation type="submission" date="2018-11" db="EMBL/GenBank/DDBJ databases">
        <authorList>
            <consortium name="Pathogen Informatics"/>
        </authorList>
    </citation>
    <scope>NUCLEOTIDE SEQUENCE [LARGE SCALE GENOMIC DNA]</scope>
</reference>
<evidence type="ECO:0000313" key="1">
    <source>
        <dbReference type="EMBL" id="VDK31678.1"/>
    </source>
</evidence>
<dbReference type="OrthoDB" id="6280637at2759"/>
<dbReference type="Gene3D" id="1.25.40.20">
    <property type="entry name" value="Ankyrin repeat-containing domain"/>
    <property type="match status" value="1"/>
</dbReference>
<organism evidence="3">
    <name type="scientific">Taenia asiatica</name>
    <name type="common">Asian tapeworm</name>
    <dbReference type="NCBI Taxonomy" id="60517"/>
    <lineage>
        <taxon>Eukaryota</taxon>
        <taxon>Metazoa</taxon>
        <taxon>Spiralia</taxon>
        <taxon>Lophotrochozoa</taxon>
        <taxon>Platyhelminthes</taxon>
        <taxon>Cestoda</taxon>
        <taxon>Eucestoda</taxon>
        <taxon>Cyclophyllidea</taxon>
        <taxon>Taeniidae</taxon>
        <taxon>Taenia</taxon>
    </lineage>
</organism>
<evidence type="ECO:0000313" key="3">
    <source>
        <dbReference type="WBParaSite" id="TASK_0000334401-mRNA-1"/>
    </source>
</evidence>
<dbReference type="STRING" id="60517.A0A158R787"/>
<dbReference type="InterPro" id="IPR036770">
    <property type="entry name" value="Ankyrin_rpt-contain_sf"/>
</dbReference>
<dbReference type="Pfam" id="PF00023">
    <property type="entry name" value="Ank"/>
    <property type="match status" value="1"/>
</dbReference>
<accession>A0A158R787</accession>
<gene>
    <name evidence="1" type="ORF">TASK_LOCUS3345</name>
</gene>
<keyword evidence="2" id="KW-1185">Reference proteome</keyword>
<dbReference type="AlphaFoldDB" id="A0A158R787"/>
<dbReference type="Proteomes" id="UP000282613">
    <property type="component" value="Unassembled WGS sequence"/>
</dbReference>
<dbReference type="PANTHER" id="PTHR24121">
    <property type="entry name" value="NO MECHANORECEPTOR POTENTIAL C, ISOFORM D-RELATED"/>
    <property type="match status" value="1"/>
</dbReference>
<protein>
    <submittedName>
        <fullName evidence="3">ANK_REP_REGION domain-containing protein</fullName>
    </submittedName>
</protein>
<proteinExistence type="predicted"/>
<name>A0A158R787_TAEAS</name>
<evidence type="ECO:0000313" key="2">
    <source>
        <dbReference type="Proteomes" id="UP000282613"/>
    </source>
</evidence>
<dbReference type="PANTHER" id="PTHR24121:SF23">
    <property type="entry name" value="NO MECHANORECEPTOR POTENTIAL C, ISOFORM H"/>
    <property type="match status" value="1"/>
</dbReference>
<reference evidence="3" key="1">
    <citation type="submission" date="2016-04" db="UniProtKB">
        <authorList>
            <consortium name="WormBaseParasite"/>
        </authorList>
    </citation>
    <scope>IDENTIFICATION</scope>
</reference>
<dbReference type="InterPro" id="IPR002110">
    <property type="entry name" value="Ankyrin_rpt"/>
</dbReference>
<dbReference type="SUPFAM" id="SSF48403">
    <property type="entry name" value="Ankyrin repeat"/>
    <property type="match status" value="1"/>
</dbReference>
<dbReference type="EMBL" id="UYRS01018295">
    <property type="protein sequence ID" value="VDK31678.1"/>
    <property type="molecule type" value="Genomic_DNA"/>
</dbReference>
<dbReference type="SMART" id="SM00248">
    <property type="entry name" value="ANK"/>
    <property type="match status" value="2"/>
</dbReference>
<dbReference type="WBParaSite" id="TASK_0000334401-mRNA-1">
    <property type="protein sequence ID" value="TASK_0000334401-mRNA-1"/>
    <property type="gene ID" value="TASK_0000334401"/>
</dbReference>